<dbReference type="Gene3D" id="3.90.1170.50">
    <property type="entry name" value="Aldehyde oxidase/xanthine dehydrogenase, a/b hammerhead"/>
    <property type="match status" value="1"/>
</dbReference>
<protein>
    <submittedName>
        <fullName evidence="2">Xanthine dehydrogenase family protein molybdopterin-binding subunit</fullName>
    </submittedName>
</protein>
<dbReference type="SMART" id="SM01008">
    <property type="entry name" value="Ald_Xan_dh_C"/>
    <property type="match status" value="1"/>
</dbReference>
<dbReference type="PANTHER" id="PTHR11908">
    <property type="entry name" value="XANTHINE DEHYDROGENASE"/>
    <property type="match status" value="1"/>
</dbReference>
<sequence length="311" mass="34613">MKTTYNGKPESRVDGKAKVTGEARYAAEFTTTGLLHAYVVSSEIAKGTIQSIDTSQALKVAGVVHVFTHENRPQTAWFDKSYQDEDSPPGSPFRPLYSNEIQFSQQPIALVVAETLEQARYGAMLVKVEYQQEPHTTDLLANQNKAYVPKEYKSQPPPEKRGDADKAFAGAAVKVEQSYFHTAEHHNPMEMHASVAIWEEDGTLTVYDKTQSVQNSKKYISQIFDLSEKEARVLSPFVGGAFGSGLRPQYQLFLAVMAALHLKRSVKLVLTRQQMFSFGHRPATLQKVQLGSSTDGNLQAVRHEAFAETSR</sequence>
<dbReference type="AlphaFoldDB" id="A0A5C8IQM3"/>
<dbReference type="OrthoDB" id="9759099at2"/>
<dbReference type="PANTHER" id="PTHR11908:SF153">
    <property type="entry name" value="DEHYDROGENASE"/>
    <property type="match status" value="1"/>
</dbReference>
<proteinExistence type="predicted"/>
<gene>
    <name evidence="2" type="ORF">FVR03_22545</name>
</gene>
<dbReference type="GO" id="GO:0016491">
    <property type="term" value="F:oxidoreductase activity"/>
    <property type="evidence" value="ECO:0007669"/>
    <property type="project" value="InterPro"/>
</dbReference>
<dbReference type="InterPro" id="IPR036856">
    <property type="entry name" value="Ald_Oxase/Xan_DH_a/b_sf"/>
</dbReference>
<dbReference type="Gene3D" id="3.30.365.10">
    <property type="entry name" value="Aldehyde oxidase/xanthine dehydrogenase, molybdopterin binding domain"/>
    <property type="match status" value="2"/>
</dbReference>
<evidence type="ECO:0000313" key="2">
    <source>
        <dbReference type="EMBL" id="TXK23530.1"/>
    </source>
</evidence>
<dbReference type="InterPro" id="IPR016208">
    <property type="entry name" value="Ald_Oxase/xanthine_DH-like"/>
</dbReference>
<feature type="domain" description="Aldehyde oxidase/xanthine dehydrogenase a/b hammerhead" evidence="1">
    <location>
        <begin position="20"/>
        <end position="134"/>
    </location>
</feature>
<dbReference type="SUPFAM" id="SSF54665">
    <property type="entry name" value="CO dehydrogenase molybdoprotein N-domain-like"/>
    <property type="match status" value="1"/>
</dbReference>
<dbReference type="Pfam" id="PF02738">
    <property type="entry name" value="MoCoBD_1"/>
    <property type="match status" value="1"/>
</dbReference>
<dbReference type="EMBL" id="VRTY01000144">
    <property type="protein sequence ID" value="TXK23530.1"/>
    <property type="molecule type" value="Genomic_DNA"/>
</dbReference>
<evidence type="ECO:0000313" key="3">
    <source>
        <dbReference type="Proteomes" id="UP000321926"/>
    </source>
</evidence>
<dbReference type="GO" id="GO:0005506">
    <property type="term" value="F:iron ion binding"/>
    <property type="evidence" value="ECO:0007669"/>
    <property type="project" value="InterPro"/>
</dbReference>
<dbReference type="InterPro" id="IPR037165">
    <property type="entry name" value="AldOxase/xan_DH_Mopterin-bd_sf"/>
</dbReference>
<dbReference type="RefSeq" id="WP_147924041.1">
    <property type="nucleotide sequence ID" value="NZ_VRTY01000144.1"/>
</dbReference>
<keyword evidence="3" id="KW-1185">Reference proteome</keyword>
<name>A0A5C8IQM3_9BACT</name>
<dbReference type="Pfam" id="PF01315">
    <property type="entry name" value="Ald_Xan_dh_C"/>
    <property type="match status" value="1"/>
</dbReference>
<accession>A0A5C8IQM3</accession>
<dbReference type="Proteomes" id="UP000321926">
    <property type="component" value="Unassembled WGS sequence"/>
</dbReference>
<evidence type="ECO:0000259" key="1">
    <source>
        <dbReference type="SMART" id="SM01008"/>
    </source>
</evidence>
<dbReference type="InterPro" id="IPR000674">
    <property type="entry name" value="Ald_Oxase/Xan_DH_a/b"/>
</dbReference>
<organism evidence="2 3">
    <name type="scientific">Pontibacter qinzhouensis</name>
    <dbReference type="NCBI Taxonomy" id="2603253"/>
    <lineage>
        <taxon>Bacteria</taxon>
        <taxon>Pseudomonadati</taxon>
        <taxon>Bacteroidota</taxon>
        <taxon>Cytophagia</taxon>
        <taxon>Cytophagales</taxon>
        <taxon>Hymenobacteraceae</taxon>
        <taxon>Pontibacter</taxon>
    </lineage>
</organism>
<reference evidence="2 3" key="1">
    <citation type="submission" date="2019-08" db="EMBL/GenBank/DDBJ databases">
        <authorList>
            <person name="Shi S."/>
        </authorList>
    </citation>
    <scope>NUCLEOTIDE SEQUENCE [LARGE SCALE GENOMIC DNA]</scope>
    <source>
        <strain evidence="2 3">GY10130</strain>
    </source>
</reference>
<dbReference type="SUPFAM" id="SSF56003">
    <property type="entry name" value="Molybdenum cofactor-binding domain"/>
    <property type="match status" value="1"/>
</dbReference>
<comment type="caution">
    <text evidence="2">The sequence shown here is derived from an EMBL/GenBank/DDBJ whole genome shotgun (WGS) entry which is preliminary data.</text>
</comment>
<dbReference type="InterPro" id="IPR008274">
    <property type="entry name" value="AldOxase/xan_DH_MoCoBD1"/>
</dbReference>
<feature type="non-terminal residue" evidence="2">
    <location>
        <position position="311"/>
    </location>
</feature>